<accession>A0ABR4HXN0</accession>
<gene>
    <name evidence="2" type="ORF">BDW59DRAFT_174586</name>
</gene>
<dbReference type="EMBL" id="JBFXLS010000071">
    <property type="protein sequence ID" value="KAL2820253.1"/>
    <property type="molecule type" value="Genomic_DNA"/>
</dbReference>
<keyword evidence="3" id="KW-1185">Reference proteome</keyword>
<name>A0ABR4HXN0_9EURO</name>
<evidence type="ECO:0000256" key="1">
    <source>
        <dbReference type="SAM" id="MobiDB-lite"/>
    </source>
</evidence>
<sequence>MSPCQNSRRPSKRQTPPVQKPPAYWDNLSRVWLTRGALRELQRRIGRPQGQTSQRPFQSTAALLKHYSPDRLQEITRLSRRGGLDLSDLRGYPPPGRDGIMAPPIQPDVGSKQMEEETSTTPTTPYSHNFQQNLTDHQVYPPMYRYLETEMCNEPENMGEIRERLTARRPSLSPSNFGNTEYKRFAGAYWNTSKEAGVLDSVVPWIQGTTSQYAGRNSLFNNLAPLTDGSLSQAKPDIYYGARPEQLNREIRHDLSNKIIPSKDDSLPMAPNFFMEVKGNSGNQEVATRQACYYGALGAQGMHALNSYEPDKTQTQSQPVYDNNANTITSTYGKGMLALYTSHLTKPTSPEGRPECHMTHLQSIAVHNGPENFREGAAAYRNARDWAKEKRDESIVAANGRLAAARARQAASRCGNELLSNLSIEEEEEGEGEEL</sequence>
<comment type="caution">
    <text evidence="2">The sequence shown here is derived from an EMBL/GenBank/DDBJ whole genome shotgun (WGS) entry which is preliminary data.</text>
</comment>
<protein>
    <submittedName>
        <fullName evidence="2">Uncharacterized protein</fullName>
    </submittedName>
</protein>
<evidence type="ECO:0000313" key="3">
    <source>
        <dbReference type="Proteomes" id="UP001610335"/>
    </source>
</evidence>
<proteinExistence type="predicted"/>
<dbReference type="Proteomes" id="UP001610335">
    <property type="component" value="Unassembled WGS sequence"/>
</dbReference>
<reference evidence="2 3" key="1">
    <citation type="submission" date="2024-07" db="EMBL/GenBank/DDBJ databases">
        <title>Section-level genome sequencing and comparative genomics of Aspergillus sections Usti and Cavernicolus.</title>
        <authorList>
            <consortium name="Lawrence Berkeley National Laboratory"/>
            <person name="Nybo J.L."/>
            <person name="Vesth T.C."/>
            <person name="Theobald S."/>
            <person name="Frisvad J.C."/>
            <person name="Larsen T.O."/>
            <person name="Kjaerboelling I."/>
            <person name="Rothschild-Mancinelli K."/>
            <person name="Lyhne E.K."/>
            <person name="Kogle M.E."/>
            <person name="Barry K."/>
            <person name="Clum A."/>
            <person name="Na H."/>
            <person name="Ledsgaard L."/>
            <person name="Lin J."/>
            <person name="Lipzen A."/>
            <person name="Kuo A."/>
            <person name="Riley R."/>
            <person name="Mondo S."/>
            <person name="LaButti K."/>
            <person name="Haridas S."/>
            <person name="Pangalinan J."/>
            <person name="Salamov A.A."/>
            <person name="Simmons B.A."/>
            <person name="Magnuson J.K."/>
            <person name="Chen J."/>
            <person name="Drula E."/>
            <person name="Henrissat B."/>
            <person name="Wiebenga A."/>
            <person name="Lubbers R.J."/>
            <person name="Gomes A.C."/>
            <person name="Makela M.R."/>
            <person name="Stajich J."/>
            <person name="Grigoriev I.V."/>
            <person name="Mortensen U.H."/>
            <person name="De vries R.P."/>
            <person name="Baker S.E."/>
            <person name="Andersen M.R."/>
        </authorList>
    </citation>
    <scope>NUCLEOTIDE SEQUENCE [LARGE SCALE GENOMIC DNA]</scope>
    <source>
        <strain evidence="2 3">CBS 600.67</strain>
    </source>
</reference>
<feature type="compositionally biased region" description="Polar residues" evidence="1">
    <location>
        <begin position="1"/>
        <end position="17"/>
    </location>
</feature>
<evidence type="ECO:0000313" key="2">
    <source>
        <dbReference type="EMBL" id="KAL2820253.1"/>
    </source>
</evidence>
<feature type="region of interest" description="Disordered" evidence="1">
    <location>
        <begin position="1"/>
        <end position="23"/>
    </location>
</feature>
<organism evidence="2 3">
    <name type="scientific">Aspergillus cavernicola</name>
    <dbReference type="NCBI Taxonomy" id="176166"/>
    <lineage>
        <taxon>Eukaryota</taxon>
        <taxon>Fungi</taxon>
        <taxon>Dikarya</taxon>
        <taxon>Ascomycota</taxon>
        <taxon>Pezizomycotina</taxon>
        <taxon>Eurotiomycetes</taxon>
        <taxon>Eurotiomycetidae</taxon>
        <taxon>Eurotiales</taxon>
        <taxon>Aspergillaceae</taxon>
        <taxon>Aspergillus</taxon>
        <taxon>Aspergillus subgen. Nidulantes</taxon>
    </lineage>
</organism>
<feature type="region of interest" description="Disordered" evidence="1">
    <location>
        <begin position="86"/>
        <end position="130"/>
    </location>
</feature>